<dbReference type="NCBIfam" id="NF004834">
    <property type="entry name" value="PRK06185.1-3"/>
    <property type="match status" value="1"/>
</dbReference>
<dbReference type="STRING" id="1296565.SAMN05660657_03767"/>
<dbReference type="InterPro" id="IPR036188">
    <property type="entry name" value="FAD/NAD-bd_sf"/>
</dbReference>
<dbReference type="RefSeq" id="WP_093581688.1">
    <property type="nucleotide sequence ID" value="NZ_FPBA01000015.1"/>
</dbReference>
<evidence type="ECO:0000313" key="3">
    <source>
        <dbReference type="EMBL" id="SFT89459.1"/>
    </source>
</evidence>
<protein>
    <submittedName>
        <fullName evidence="3">2-polyprenyl-6-methoxyphenol hydroxylase</fullName>
    </submittedName>
</protein>
<keyword evidence="1" id="KW-0560">Oxidoreductase</keyword>
<sequence length="406" mass="44504">MRVQTTTCCVVGGGPAGMMAGLLLARAGVDVTVLEKHEDFFRDFRGDTIHPATLRVLAELGIAEEFLALPHTRMPRVTMETASGPLTIAEFTRLRPYGFIAFVPQWDFLDFLRVQAERHPTFRLLREAEVTDLVVDSGRIAGVRAETADGPLEVRADLVLAADGRDSVVRERAGLEVVAASPPIDVLWFRLPRRPGDDVPFFRTEGDSVLVCIDRGTYWQLAHVIPHQGFARVQERGLPAFRAAVAALVPVFADRLGELTDWEQVKLLSVRVDRLRRWYRPGLLCIGDAAHAMSPAGGVGINLAVQDAVAAADVLAPAFRAGGPTTGHLRAVQRRREPATRLTQAFQIRVVGNLYPRSGPAAEDRPDPLPIRVIRRLPALRHLTGRFIGMGLRPEHVRPAAATPVG</sequence>
<evidence type="ECO:0000259" key="2">
    <source>
        <dbReference type="Pfam" id="PF01494"/>
    </source>
</evidence>
<evidence type="ECO:0000256" key="1">
    <source>
        <dbReference type="ARBA" id="ARBA00023002"/>
    </source>
</evidence>
<organism evidence="3 4">
    <name type="scientific">Geodermatophilus amargosae</name>
    <dbReference type="NCBI Taxonomy" id="1296565"/>
    <lineage>
        <taxon>Bacteria</taxon>
        <taxon>Bacillati</taxon>
        <taxon>Actinomycetota</taxon>
        <taxon>Actinomycetes</taxon>
        <taxon>Geodermatophilales</taxon>
        <taxon>Geodermatophilaceae</taxon>
        <taxon>Geodermatophilus</taxon>
    </lineage>
</organism>
<dbReference type="GO" id="GO:0016491">
    <property type="term" value="F:oxidoreductase activity"/>
    <property type="evidence" value="ECO:0007669"/>
    <property type="project" value="UniProtKB-KW"/>
</dbReference>
<dbReference type="GO" id="GO:0071949">
    <property type="term" value="F:FAD binding"/>
    <property type="evidence" value="ECO:0007669"/>
    <property type="project" value="InterPro"/>
</dbReference>
<accession>A0A1I7BQM0</accession>
<dbReference type="Pfam" id="PF01494">
    <property type="entry name" value="FAD_binding_3"/>
    <property type="match status" value="1"/>
</dbReference>
<dbReference type="EMBL" id="FPBA01000015">
    <property type="protein sequence ID" value="SFT89459.1"/>
    <property type="molecule type" value="Genomic_DNA"/>
</dbReference>
<dbReference type="OrthoDB" id="9791689at2"/>
<dbReference type="PANTHER" id="PTHR43476:SF5">
    <property type="entry name" value="FAD-DEPENDENT MONOOXYGENASE"/>
    <property type="match status" value="1"/>
</dbReference>
<keyword evidence="4" id="KW-1185">Reference proteome</keyword>
<dbReference type="Gene3D" id="3.50.50.60">
    <property type="entry name" value="FAD/NAD(P)-binding domain"/>
    <property type="match status" value="2"/>
</dbReference>
<gene>
    <name evidence="3" type="ORF">SAMN05660657_03767</name>
</gene>
<dbReference type="PRINTS" id="PR00420">
    <property type="entry name" value="RNGMNOXGNASE"/>
</dbReference>
<dbReference type="AlphaFoldDB" id="A0A1I7BQM0"/>
<dbReference type="SUPFAM" id="SSF51905">
    <property type="entry name" value="FAD/NAD(P)-binding domain"/>
    <property type="match status" value="1"/>
</dbReference>
<name>A0A1I7BQM0_9ACTN</name>
<reference evidence="4" key="1">
    <citation type="submission" date="2016-10" db="EMBL/GenBank/DDBJ databases">
        <authorList>
            <person name="Varghese N."/>
            <person name="Submissions S."/>
        </authorList>
    </citation>
    <scope>NUCLEOTIDE SEQUENCE [LARGE SCALE GENOMIC DNA]</scope>
    <source>
        <strain evidence="4">DSM 46136</strain>
    </source>
</reference>
<dbReference type="InterPro" id="IPR050631">
    <property type="entry name" value="PheA/TfdB_FAD_monoxygenase"/>
</dbReference>
<dbReference type="Proteomes" id="UP000199546">
    <property type="component" value="Unassembled WGS sequence"/>
</dbReference>
<dbReference type="PANTHER" id="PTHR43476">
    <property type="entry name" value="3-(3-HYDROXY-PHENYL)PROPIONATE/3-HYDROXYCINNAMIC ACID HYDROXYLASE"/>
    <property type="match status" value="1"/>
</dbReference>
<feature type="domain" description="FAD-binding" evidence="2">
    <location>
        <begin position="6"/>
        <end position="344"/>
    </location>
</feature>
<evidence type="ECO:0000313" key="4">
    <source>
        <dbReference type="Proteomes" id="UP000199546"/>
    </source>
</evidence>
<dbReference type="InterPro" id="IPR002938">
    <property type="entry name" value="FAD-bd"/>
</dbReference>
<proteinExistence type="predicted"/>